<dbReference type="PANTHER" id="PTHR43081:SF1">
    <property type="entry name" value="ADENYLATE CYCLASE, TERMINAL-DIFFERENTIATION SPECIFIC"/>
    <property type="match status" value="1"/>
</dbReference>
<dbReference type="GO" id="GO:0009190">
    <property type="term" value="P:cyclic nucleotide biosynthetic process"/>
    <property type="evidence" value="ECO:0007669"/>
    <property type="project" value="InterPro"/>
</dbReference>
<dbReference type="Proteomes" id="UP000282087">
    <property type="component" value="Unassembled WGS sequence"/>
</dbReference>
<protein>
    <recommendedName>
        <fullName evidence="1">Guanylate cyclase domain-containing protein</fullName>
    </recommendedName>
</protein>
<comment type="caution">
    <text evidence="2">The sequence shown here is derived from an EMBL/GenBank/DDBJ whole genome shotgun (WGS) entry which is preliminary data.</text>
</comment>
<organism evidence="2 3">
    <name type="scientific">Peronospora effusa</name>
    <dbReference type="NCBI Taxonomy" id="542832"/>
    <lineage>
        <taxon>Eukaryota</taxon>
        <taxon>Sar</taxon>
        <taxon>Stramenopiles</taxon>
        <taxon>Oomycota</taxon>
        <taxon>Peronosporomycetes</taxon>
        <taxon>Peronosporales</taxon>
        <taxon>Peronosporaceae</taxon>
        <taxon>Peronospora</taxon>
    </lineage>
</organism>
<evidence type="ECO:0000313" key="2">
    <source>
        <dbReference type="EMBL" id="RMX65448.1"/>
    </source>
</evidence>
<dbReference type="InterPro" id="IPR001054">
    <property type="entry name" value="A/G_cyclase"/>
</dbReference>
<dbReference type="GO" id="GO:0035556">
    <property type="term" value="P:intracellular signal transduction"/>
    <property type="evidence" value="ECO:0007669"/>
    <property type="project" value="InterPro"/>
</dbReference>
<reference evidence="2 3" key="1">
    <citation type="submission" date="2018-06" db="EMBL/GenBank/DDBJ databases">
        <title>Comparative genomics of downy mildews reveals potential adaptations to biotrophy.</title>
        <authorList>
            <person name="Fletcher K."/>
            <person name="Klosterman S.J."/>
            <person name="Derevnina L."/>
            <person name="Martin F."/>
            <person name="Koike S."/>
            <person name="Reyes Chin-Wo S."/>
            <person name="Mou B."/>
            <person name="Michelmore R."/>
        </authorList>
    </citation>
    <scope>NUCLEOTIDE SEQUENCE [LARGE SCALE GENOMIC DNA]</scope>
    <source>
        <strain evidence="2 3">R14</strain>
    </source>
</reference>
<dbReference type="Gene3D" id="3.30.70.1230">
    <property type="entry name" value="Nucleotide cyclase"/>
    <property type="match status" value="1"/>
</dbReference>
<feature type="domain" description="Guanylate cyclase" evidence="1">
    <location>
        <begin position="11"/>
        <end position="150"/>
    </location>
</feature>
<dbReference type="EMBL" id="QLLG01000247">
    <property type="protein sequence ID" value="RMX65448.1"/>
    <property type="molecule type" value="Genomic_DNA"/>
</dbReference>
<dbReference type="AlphaFoldDB" id="A0A3M6VEJ7"/>
<dbReference type="PANTHER" id="PTHR43081">
    <property type="entry name" value="ADENYLATE CYCLASE, TERMINAL-DIFFERENTIATION SPECIFIC-RELATED"/>
    <property type="match status" value="1"/>
</dbReference>
<sequence>MQQATQIHDDILRSLLAAYRGYEIATAGDSFQLAFHTIHEAVEYCLDVQMHLLNAKWPKDLHDLVPATRKERVGTRTIFRGLRVRMGVHDASESEGSLVQGVHAITGKLTYTGASAVIANAIGELGAGGQILVTKRVAEALVANSSQMASRFVMDPLFEYSIPRLNTTQEVFQVVPKSLAMRFEKFNSLLPIVQIEREEAQGGSESYTMYMSMEP</sequence>
<dbReference type="InterPro" id="IPR050697">
    <property type="entry name" value="Adenylyl/Guanylyl_Cyclase_3/4"/>
</dbReference>
<keyword evidence="3" id="KW-1185">Reference proteome</keyword>
<dbReference type="Pfam" id="PF00211">
    <property type="entry name" value="Guanylate_cyc"/>
    <property type="match status" value="1"/>
</dbReference>
<proteinExistence type="predicted"/>
<accession>A0A3M6VEJ7</accession>
<evidence type="ECO:0000259" key="1">
    <source>
        <dbReference type="Pfam" id="PF00211"/>
    </source>
</evidence>
<dbReference type="VEuPathDB" id="FungiDB:DD237_004345"/>
<evidence type="ECO:0000313" key="3">
    <source>
        <dbReference type="Proteomes" id="UP000282087"/>
    </source>
</evidence>
<gene>
    <name evidence="2" type="ORF">DD238_005353</name>
</gene>
<dbReference type="SUPFAM" id="SSF55073">
    <property type="entry name" value="Nucleotide cyclase"/>
    <property type="match status" value="1"/>
</dbReference>
<name>A0A3M6VEJ7_9STRA</name>
<dbReference type="STRING" id="542832.A0A3M6VEJ7"/>
<dbReference type="InterPro" id="IPR029787">
    <property type="entry name" value="Nucleotide_cyclase"/>
</dbReference>